<keyword evidence="4" id="KW-1185">Reference proteome</keyword>
<dbReference type="GO" id="GO:0004674">
    <property type="term" value="F:protein serine/threonine kinase activity"/>
    <property type="evidence" value="ECO:0007669"/>
    <property type="project" value="TreeGrafter"/>
</dbReference>
<name>A0A6A6VYF5_9PEZI</name>
<dbReference type="Pfam" id="PF00069">
    <property type="entry name" value="Pkinase"/>
    <property type="match status" value="1"/>
</dbReference>
<feature type="domain" description="Protein kinase" evidence="2">
    <location>
        <begin position="37"/>
        <end position="283"/>
    </location>
</feature>
<accession>A0A6A6VYF5</accession>
<keyword evidence="3" id="KW-0808">Transferase</keyword>
<dbReference type="Proteomes" id="UP000799437">
    <property type="component" value="Unassembled WGS sequence"/>
</dbReference>
<proteinExistence type="predicted"/>
<gene>
    <name evidence="3" type="ORF">EJ05DRAFT_479180</name>
</gene>
<keyword evidence="3" id="KW-0418">Kinase</keyword>
<dbReference type="PROSITE" id="PS50011">
    <property type="entry name" value="PROTEIN_KINASE_DOM"/>
    <property type="match status" value="1"/>
</dbReference>
<protein>
    <submittedName>
        <fullName evidence="3">Kinase-like protein</fullName>
    </submittedName>
</protein>
<dbReference type="AlphaFoldDB" id="A0A6A6VYF5"/>
<dbReference type="Gene3D" id="1.10.510.10">
    <property type="entry name" value="Transferase(Phosphotransferase) domain 1"/>
    <property type="match status" value="1"/>
</dbReference>
<dbReference type="EMBL" id="ML996579">
    <property type="protein sequence ID" value="KAF2754754.1"/>
    <property type="molecule type" value="Genomic_DNA"/>
</dbReference>
<evidence type="ECO:0000259" key="2">
    <source>
        <dbReference type="PROSITE" id="PS50011"/>
    </source>
</evidence>
<organism evidence="3 4">
    <name type="scientific">Pseudovirgaria hyperparasitica</name>
    <dbReference type="NCBI Taxonomy" id="470096"/>
    <lineage>
        <taxon>Eukaryota</taxon>
        <taxon>Fungi</taxon>
        <taxon>Dikarya</taxon>
        <taxon>Ascomycota</taxon>
        <taxon>Pezizomycotina</taxon>
        <taxon>Dothideomycetes</taxon>
        <taxon>Dothideomycetes incertae sedis</taxon>
        <taxon>Acrospermales</taxon>
        <taxon>Acrospermaceae</taxon>
        <taxon>Pseudovirgaria</taxon>
    </lineage>
</organism>
<dbReference type="InterPro" id="IPR011009">
    <property type="entry name" value="Kinase-like_dom_sf"/>
</dbReference>
<reference evidence="3" key="1">
    <citation type="journal article" date="2020" name="Stud. Mycol.">
        <title>101 Dothideomycetes genomes: a test case for predicting lifestyles and emergence of pathogens.</title>
        <authorList>
            <person name="Haridas S."/>
            <person name="Albert R."/>
            <person name="Binder M."/>
            <person name="Bloem J."/>
            <person name="Labutti K."/>
            <person name="Salamov A."/>
            <person name="Andreopoulos B."/>
            <person name="Baker S."/>
            <person name="Barry K."/>
            <person name="Bills G."/>
            <person name="Bluhm B."/>
            <person name="Cannon C."/>
            <person name="Castanera R."/>
            <person name="Culley D."/>
            <person name="Daum C."/>
            <person name="Ezra D."/>
            <person name="Gonzalez J."/>
            <person name="Henrissat B."/>
            <person name="Kuo A."/>
            <person name="Liang C."/>
            <person name="Lipzen A."/>
            <person name="Lutzoni F."/>
            <person name="Magnuson J."/>
            <person name="Mondo S."/>
            <person name="Nolan M."/>
            <person name="Ohm R."/>
            <person name="Pangilinan J."/>
            <person name="Park H.-J."/>
            <person name="Ramirez L."/>
            <person name="Alfaro M."/>
            <person name="Sun H."/>
            <person name="Tritt A."/>
            <person name="Yoshinaga Y."/>
            <person name="Zwiers L.-H."/>
            <person name="Turgeon B."/>
            <person name="Goodwin S."/>
            <person name="Spatafora J."/>
            <person name="Crous P."/>
            <person name="Grigoriev I."/>
        </authorList>
    </citation>
    <scope>NUCLEOTIDE SEQUENCE</scope>
    <source>
        <strain evidence="3">CBS 121739</strain>
    </source>
</reference>
<dbReference type="InterPro" id="IPR000719">
    <property type="entry name" value="Prot_kinase_dom"/>
</dbReference>
<dbReference type="SUPFAM" id="SSF56112">
    <property type="entry name" value="Protein kinase-like (PK-like)"/>
    <property type="match status" value="1"/>
</dbReference>
<dbReference type="GO" id="GO:0005524">
    <property type="term" value="F:ATP binding"/>
    <property type="evidence" value="ECO:0007669"/>
    <property type="project" value="InterPro"/>
</dbReference>
<sequence length="283" mass="31371">MTSKASNSPASCSHTSSGRPSLEDMTFLQGEADKTIKVQGEVLGMGVTGLVERLKSGDVIKSPWIGVPNAATCRNDMAIEARVYERLGSHPRLVQVKNWDSANHILTLEYMPNGSLKEYIEKHRQEILRSQREQWVKEAAEAVDLLHSHHVIQSDVGPHNFLLDGDLGLKICDFGGASVDGSRPEVLPGARYRLPGLFTKDPKEKALKGDLFGLGSTIFFIATGHEPYEELTDDDQIEKLYQDGRFPVLSEVLFAEIIALCWKQEAESAKMVLERVMHSLSTP</sequence>
<dbReference type="GeneID" id="54485676"/>
<dbReference type="RefSeq" id="XP_033597205.1">
    <property type="nucleotide sequence ID" value="XM_033744622.1"/>
</dbReference>
<evidence type="ECO:0000313" key="3">
    <source>
        <dbReference type="EMBL" id="KAF2754754.1"/>
    </source>
</evidence>
<evidence type="ECO:0000313" key="4">
    <source>
        <dbReference type="Proteomes" id="UP000799437"/>
    </source>
</evidence>
<dbReference type="InterPro" id="IPR051681">
    <property type="entry name" value="Ser/Thr_Kinases-Pseudokinases"/>
</dbReference>
<evidence type="ECO:0000256" key="1">
    <source>
        <dbReference type="SAM" id="MobiDB-lite"/>
    </source>
</evidence>
<feature type="compositionally biased region" description="Polar residues" evidence="1">
    <location>
        <begin position="1"/>
        <end position="19"/>
    </location>
</feature>
<dbReference type="PANTHER" id="PTHR44329">
    <property type="entry name" value="SERINE/THREONINE-PROTEIN KINASE TNNI3K-RELATED"/>
    <property type="match status" value="1"/>
</dbReference>
<dbReference type="OrthoDB" id="1668230at2759"/>
<feature type="region of interest" description="Disordered" evidence="1">
    <location>
        <begin position="1"/>
        <end position="22"/>
    </location>
</feature>